<dbReference type="CDD" id="cd01670">
    <property type="entry name" value="Death"/>
    <property type="match status" value="1"/>
</dbReference>
<dbReference type="AlphaFoldDB" id="A0A1B6JRY8"/>
<reference evidence="1" key="1">
    <citation type="submission" date="2015-11" db="EMBL/GenBank/DDBJ databases">
        <title>De novo transcriptome assembly of four potential Pierce s Disease insect vectors from Arizona vineyards.</title>
        <authorList>
            <person name="Tassone E.E."/>
        </authorList>
    </citation>
    <scope>NUCLEOTIDE SEQUENCE</scope>
</reference>
<evidence type="ECO:0000313" key="1">
    <source>
        <dbReference type="EMBL" id="JAT01989.1"/>
    </source>
</evidence>
<dbReference type="EMBL" id="GECU01005718">
    <property type="protein sequence ID" value="JAT01989.1"/>
    <property type="molecule type" value="Transcribed_RNA"/>
</dbReference>
<dbReference type="SUPFAM" id="SSF47986">
    <property type="entry name" value="DEATH domain"/>
    <property type="match status" value="1"/>
</dbReference>
<proteinExistence type="predicted"/>
<dbReference type="Gene3D" id="1.10.533.10">
    <property type="entry name" value="Death Domain, Fas"/>
    <property type="match status" value="1"/>
</dbReference>
<dbReference type="InterPro" id="IPR011029">
    <property type="entry name" value="DEATH-like_dom_sf"/>
</dbReference>
<organism evidence="1">
    <name type="scientific">Homalodisca liturata</name>
    <dbReference type="NCBI Taxonomy" id="320908"/>
    <lineage>
        <taxon>Eukaryota</taxon>
        <taxon>Metazoa</taxon>
        <taxon>Ecdysozoa</taxon>
        <taxon>Arthropoda</taxon>
        <taxon>Hexapoda</taxon>
        <taxon>Insecta</taxon>
        <taxon>Pterygota</taxon>
        <taxon>Neoptera</taxon>
        <taxon>Paraneoptera</taxon>
        <taxon>Hemiptera</taxon>
        <taxon>Auchenorrhyncha</taxon>
        <taxon>Membracoidea</taxon>
        <taxon>Cicadellidae</taxon>
        <taxon>Cicadellinae</taxon>
        <taxon>Proconiini</taxon>
        <taxon>Homalodisca</taxon>
    </lineage>
</organism>
<sequence length="238" mass="27792">MTCVQKSYENIKKLAIEKYNRDCPVPISILKEPYRYRIDSPRAFSQINDFNSLIYVLEKRSVISPADIGAFVSFYRILSLNENVLNEHKELFSLFNRQWIALNRYDGEQRPEVPDYELADHLMHNVNGVPTQGNDTTHRPRYRPQVLSEAVVDTVCCHVGGSWKSLARILGTTIESRINEILDNRNITNNKDRARLIMNEFQEKAEPSEVKVKLLRALRLLDMIRLHDKVEEMFLNEQ</sequence>
<gene>
    <name evidence="1" type="ORF">g.14269</name>
</gene>
<evidence type="ECO:0008006" key="2">
    <source>
        <dbReference type="Google" id="ProtNLM"/>
    </source>
</evidence>
<accession>A0A1B6JRY8</accession>
<protein>
    <recommendedName>
        <fullName evidence="2">Death domain-containing protein</fullName>
    </recommendedName>
</protein>
<name>A0A1B6JRY8_9HEMI</name>